<sequence length="218" mass="26032">MHQVVQLIIDWSEVWALLIPICIFKKQPALYKPVVFYVWAALFINLAIDVIWKCRTLIPVAYNSNNYLYNIHSIIRFLLFSLFFTRLKHPFLAFLKVVIPVMFGAFLLVNFIFYEQFFNYRMFSSRLLSVEAFLMLLYVFQYYFFKINENVDVNIFTPDFWIVTGLGIYMAFNFFIFLLYNELTIRLQSFAISLWNVHNISFIVFNLFLAKSLNESGK</sequence>
<proteinExistence type="predicted"/>
<feature type="transmembrane region" description="Helical" evidence="1">
    <location>
        <begin position="91"/>
        <end position="114"/>
    </location>
</feature>
<feature type="transmembrane region" description="Helical" evidence="1">
    <location>
        <begin position="192"/>
        <end position="210"/>
    </location>
</feature>
<name>A0A1Q5ZXL9_9SPHI</name>
<feature type="transmembrane region" description="Helical" evidence="1">
    <location>
        <begin position="126"/>
        <end position="145"/>
    </location>
</feature>
<dbReference type="STRING" id="1302689.RG47T_1955"/>
<dbReference type="AlphaFoldDB" id="A0A1Q5ZXL9"/>
<feature type="transmembrane region" description="Helical" evidence="1">
    <location>
        <begin position="160"/>
        <end position="180"/>
    </location>
</feature>
<dbReference type="EMBL" id="MPPL01000001">
    <property type="protein sequence ID" value="OKS86499.1"/>
    <property type="molecule type" value="Genomic_DNA"/>
</dbReference>
<feature type="transmembrane region" description="Helical" evidence="1">
    <location>
        <begin position="66"/>
        <end position="85"/>
    </location>
</feature>
<reference evidence="2 3" key="1">
    <citation type="submission" date="2016-11" db="EMBL/GenBank/DDBJ databases">
        <title>Whole Genome Sequencing of Mucilaginibacter polytrichastri RG4-7(T) isolated from the moss sample.</title>
        <authorList>
            <person name="Li Y."/>
        </authorList>
    </citation>
    <scope>NUCLEOTIDE SEQUENCE [LARGE SCALE GENOMIC DNA]</scope>
    <source>
        <strain evidence="2 3">RG4-7</strain>
    </source>
</reference>
<evidence type="ECO:0000313" key="2">
    <source>
        <dbReference type="EMBL" id="OKS86499.1"/>
    </source>
</evidence>
<keyword evidence="1" id="KW-1133">Transmembrane helix</keyword>
<dbReference type="Proteomes" id="UP000186720">
    <property type="component" value="Unassembled WGS sequence"/>
</dbReference>
<accession>A0A1Q5ZXL9</accession>
<keyword evidence="3" id="KW-1185">Reference proteome</keyword>
<comment type="caution">
    <text evidence="2">The sequence shown here is derived from an EMBL/GenBank/DDBJ whole genome shotgun (WGS) entry which is preliminary data.</text>
</comment>
<gene>
    <name evidence="2" type="ORF">RG47T_1955</name>
</gene>
<keyword evidence="1" id="KW-0472">Membrane</keyword>
<keyword evidence="1" id="KW-0812">Transmembrane</keyword>
<protein>
    <submittedName>
        <fullName evidence="2">Uncharacterized protein</fullName>
    </submittedName>
</protein>
<feature type="transmembrane region" description="Helical" evidence="1">
    <location>
        <begin position="34"/>
        <end position="54"/>
    </location>
</feature>
<evidence type="ECO:0000313" key="3">
    <source>
        <dbReference type="Proteomes" id="UP000186720"/>
    </source>
</evidence>
<organism evidence="2 3">
    <name type="scientific">Mucilaginibacter polytrichastri</name>
    <dbReference type="NCBI Taxonomy" id="1302689"/>
    <lineage>
        <taxon>Bacteria</taxon>
        <taxon>Pseudomonadati</taxon>
        <taxon>Bacteroidota</taxon>
        <taxon>Sphingobacteriia</taxon>
        <taxon>Sphingobacteriales</taxon>
        <taxon>Sphingobacteriaceae</taxon>
        <taxon>Mucilaginibacter</taxon>
    </lineage>
</organism>
<evidence type="ECO:0000256" key="1">
    <source>
        <dbReference type="SAM" id="Phobius"/>
    </source>
</evidence>